<dbReference type="Proteomes" id="UP000523087">
    <property type="component" value="Unassembled WGS sequence"/>
</dbReference>
<protein>
    <recommendedName>
        <fullName evidence="6">Lipoprotein</fullName>
    </recommendedName>
</protein>
<sequence length="282" mass="31263">MKKVFISIFVFILFLSLMGCGKTTGSEAKDKKIKVGIRSSELRTWEFIKEKAKKEGLDLELVTFNASVDPNQVLAEGDIDVNAFQHIAYLTSFNEKNGTDIVPIGTTLIAPLGLYSKKYKSLDELPKNAKIAVPNDASNWGRALLLLQEAKLIKVVDNFDGNGGADKIKENPKHIKIVPVDGAATPRVMDDVDASVINNGVAVEAGLYLKDAIIHESKTAKPYINVIAARKEDANRPELKKLVKIYQTDEVANFIKKTYKGNYIPTFISLKELKTFKDAYKN</sequence>
<proteinExistence type="inferred from homology"/>
<keyword evidence="4" id="KW-0564">Palmitate</keyword>
<comment type="similarity">
    <text evidence="6">Belongs to the nlpA lipoprotein family.</text>
</comment>
<evidence type="ECO:0000256" key="3">
    <source>
        <dbReference type="ARBA" id="ARBA00023136"/>
    </source>
</evidence>
<evidence type="ECO:0000313" key="8">
    <source>
        <dbReference type="EMBL" id="MBA2875141.1"/>
    </source>
</evidence>
<evidence type="ECO:0000256" key="4">
    <source>
        <dbReference type="ARBA" id="ARBA00023139"/>
    </source>
</evidence>
<dbReference type="PANTHER" id="PTHR30429">
    <property type="entry name" value="D-METHIONINE-BINDING LIPOPROTEIN METQ"/>
    <property type="match status" value="1"/>
</dbReference>
<name>A0A7W0C045_9BACL</name>
<keyword evidence="9" id="KW-1185">Reference proteome</keyword>
<keyword evidence="5 6" id="KW-0449">Lipoprotein</keyword>
<dbReference type="PANTHER" id="PTHR30429:SF3">
    <property type="entry name" value="LIPOPROTEIN"/>
    <property type="match status" value="1"/>
</dbReference>
<dbReference type="AlphaFoldDB" id="A0A7W0C045"/>
<dbReference type="GO" id="GO:0016020">
    <property type="term" value="C:membrane"/>
    <property type="evidence" value="ECO:0007669"/>
    <property type="project" value="UniProtKB-SubCell"/>
</dbReference>
<dbReference type="EMBL" id="JACDUT010000005">
    <property type="protein sequence ID" value="MBA2875141.1"/>
    <property type="molecule type" value="Genomic_DNA"/>
</dbReference>
<keyword evidence="2" id="KW-0732">Signal</keyword>
<evidence type="ECO:0000256" key="7">
    <source>
        <dbReference type="PIRSR" id="PIRSR002854-1"/>
    </source>
</evidence>
<dbReference type="Gene3D" id="3.40.190.10">
    <property type="entry name" value="Periplasmic binding protein-like II"/>
    <property type="match status" value="2"/>
</dbReference>
<evidence type="ECO:0000256" key="6">
    <source>
        <dbReference type="PIRNR" id="PIRNR002854"/>
    </source>
</evidence>
<dbReference type="PROSITE" id="PS51257">
    <property type="entry name" value="PROKAR_LIPOPROTEIN"/>
    <property type="match status" value="1"/>
</dbReference>
<dbReference type="PIRSF" id="PIRSF002854">
    <property type="entry name" value="MetQ"/>
    <property type="match status" value="1"/>
</dbReference>
<evidence type="ECO:0000256" key="1">
    <source>
        <dbReference type="ARBA" id="ARBA00004635"/>
    </source>
</evidence>
<evidence type="ECO:0000256" key="5">
    <source>
        <dbReference type="ARBA" id="ARBA00023288"/>
    </source>
</evidence>
<evidence type="ECO:0000256" key="2">
    <source>
        <dbReference type="ARBA" id="ARBA00022729"/>
    </source>
</evidence>
<comment type="subcellular location">
    <subcellularLocation>
        <location evidence="1">Membrane</location>
        <topology evidence="1">Lipid-anchor</topology>
    </subcellularLocation>
</comment>
<evidence type="ECO:0000313" key="9">
    <source>
        <dbReference type="Proteomes" id="UP000523087"/>
    </source>
</evidence>
<dbReference type="Pfam" id="PF03180">
    <property type="entry name" value="Lipoprotein_9"/>
    <property type="match status" value="1"/>
</dbReference>
<feature type="lipid moiety-binding region" description="S-diacylglycerol cysteine" evidence="7">
    <location>
        <position position="20"/>
    </location>
</feature>
<reference evidence="8 9" key="1">
    <citation type="submission" date="2020-07" db="EMBL/GenBank/DDBJ databases">
        <title>Genomic Encyclopedia of Type Strains, Phase IV (KMG-IV): sequencing the most valuable type-strain genomes for metagenomic binning, comparative biology and taxonomic classification.</title>
        <authorList>
            <person name="Goeker M."/>
        </authorList>
    </citation>
    <scope>NUCLEOTIDE SEQUENCE [LARGE SCALE GENOMIC DNA]</scope>
    <source>
        <strain evidence="8 9">DSM 15730</strain>
    </source>
</reference>
<gene>
    <name evidence="8" type="ORF">HNR31_001914</name>
</gene>
<organism evidence="8 9">
    <name type="scientific">Thermaerobacillus caldiproteolyticus</name>
    <dbReference type="NCBI Taxonomy" id="247480"/>
    <lineage>
        <taxon>Bacteria</taxon>
        <taxon>Bacillati</taxon>
        <taxon>Bacillota</taxon>
        <taxon>Bacilli</taxon>
        <taxon>Bacillales</taxon>
        <taxon>Anoxybacillaceae</taxon>
        <taxon>Thermaerobacillus</taxon>
    </lineage>
</organism>
<dbReference type="SUPFAM" id="SSF53850">
    <property type="entry name" value="Periplasmic binding protein-like II"/>
    <property type="match status" value="1"/>
</dbReference>
<dbReference type="InterPro" id="IPR004872">
    <property type="entry name" value="Lipoprotein_NlpA"/>
</dbReference>
<comment type="caution">
    <text evidence="8">The sequence shown here is derived from an EMBL/GenBank/DDBJ whole genome shotgun (WGS) entry which is preliminary data.</text>
</comment>
<keyword evidence="3" id="KW-0472">Membrane</keyword>
<accession>A0A7W0C045</accession>